<accession>A0A9W4USS5</accession>
<dbReference type="AlphaFoldDB" id="A0A9W4USS5"/>
<dbReference type="Gene3D" id="2.70.50.70">
    <property type="match status" value="1"/>
</dbReference>
<organism evidence="17 18">
    <name type="scientific">Periconia digitata</name>
    <dbReference type="NCBI Taxonomy" id="1303443"/>
    <lineage>
        <taxon>Eukaryota</taxon>
        <taxon>Fungi</taxon>
        <taxon>Dikarya</taxon>
        <taxon>Ascomycota</taxon>
        <taxon>Pezizomycotina</taxon>
        <taxon>Dothideomycetes</taxon>
        <taxon>Pleosporomycetidae</taxon>
        <taxon>Pleosporales</taxon>
        <taxon>Massarineae</taxon>
        <taxon>Periconiaceae</taxon>
        <taxon>Periconia</taxon>
    </lineage>
</organism>
<comment type="cofactor">
    <cofactor evidence="1">
        <name>Cu(2+)</name>
        <dbReference type="ChEBI" id="CHEBI:29036"/>
    </cofactor>
</comment>
<dbReference type="OrthoDB" id="6038816at2759"/>
<evidence type="ECO:0000256" key="3">
    <source>
        <dbReference type="ARBA" id="ARBA00022525"/>
    </source>
</evidence>
<dbReference type="GO" id="GO:0046872">
    <property type="term" value="F:metal ion binding"/>
    <property type="evidence" value="ECO:0007669"/>
    <property type="project" value="UniProtKB-KW"/>
</dbReference>
<keyword evidence="9" id="KW-0503">Monooxygenase</keyword>
<dbReference type="GO" id="GO:0030245">
    <property type="term" value="P:cellulose catabolic process"/>
    <property type="evidence" value="ECO:0007669"/>
    <property type="project" value="UniProtKB-KW"/>
</dbReference>
<dbReference type="InterPro" id="IPR005103">
    <property type="entry name" value="AA9_LPMO"/>
</dbReference>
<evidence type="ECO:0000256" key="9">
    <source>
        <dbReference type="ARBA" id="ARBA00023033"/>
    </source>
</evidence>
<dbReference type="EMBL" id="CAOQHR010000011">
    <property type="protein sequence ID" value="CAI6341169.1"/>
    <property type="molecule type" value="Genomic_DNA"/>
</dbReference>
<name>A0A9W4USS5_9PLEO</name>
<evidence type="ECO:0000313" key="18">
    <source>
        <dbReference type="Proteomes" id="UP001152607"/>
    </source>
</evidence>
<evidence type="ECO:0000256" key="6">
    <source>
        <dbReference type="ARBA" id="ARBA00023001"/>
    </source>
</evidence>
<gene>
    <name evidence="17" type="ORF">PDIGIT_LOCUS14362</name>
</gene>
<dbReference type="GO" id="GO:0005576">
    <property type="term" value="C:extracellular region"/>
    <property type="evidence" value="ECO:0007669"/>
    <property type="project" value="UniProtKB-SubCell"/>
</dbReference>
<keyword evidence="6" id="KW-0136">Cellulose degradation</keyword>
<keyword evidence="4" id="KW-0479">Metal-binding</keyword>
<evidence type="ECO:0000256" key="5">
    <source>
        <dbReference type="ARBA" id="ARBA00022729"/>
    </source>
</evidence>
<dbReference type="PANTHER" id="PTHR33353">
    <property type="entry name" value="PUTATIVE (AFU_ORTHOLOGUE AFUA_1G12560)-RELATED"/>
    <property type="match status" value="1"/>
</dbReference>
<dbReference type="EC" id="1.14.99.56" evidence="15"/>
<evidence type="ECO:0000256" key="8">
    <source>
        <dbReference type="ARBA" id="ARBA00023008"/>
    </source>
</evidence>
<comment type="similarity">
    <text evidence="13">Belongs to the polysaccharide monooxygenase AA9 family.</text>
</comment>
<evidence type="ECO:0000256" key="1">
    <source>
        <dbReference type="ARBA" id="ARBA00001973"/>
    </source>
</evidence>
<keyword evidence="12" id="KW-0624">Polysaccharide degradation</keyword>
<evidence type="ECO:0000256" key="2">
    <source>
        <dbReference type="ARBA" id="ARBA00004613"/>
    </source>
</evidence>
<keyword evidence="3" id="KW-0964">Secreted</keyword>
<keyword evidence="8" id="KW-0186">Copper</keyword>
<sequence>MVDHRLSSTYKLRRHRFTAAVVSNLKIPNVSTSFSYLEIFSIMMLQTHLYLAFLSLNSLVSAHWTYDRLIVNGEAIGEPWQHVRHHTNGNVPLQNVNSTDMICNINGQSGATTETYPVVAGDTLGFTIADTFGHPGPQQVYLSKAPGDVKEYDGSGDWAKIYTLSYTLNGTGGGSDGILKWATHRAQTFEFKLPSETPAGEYLLRAEGLALHAAHKANSAQFYVACAQIKVTGGGAGVLEPTIKFPGGYKWDSTGVLIPEFWSKMTNYTSPGPQLWPKGTQEDHVLDGKVKV</sequence>
<evidence type="ECO:0000256" key="10">
    <source>
        <dbReference type="ARBA" id="ARBA00023157"/>
    </source>
</evidence>
<comment type="caution">
    <text evidence="17">The sequence shown here is derived from an EMBL/GenBank/DDBJ whole genome shotgun (WGS) entry which is preliminary data.</text>
</comment>
<evidence type="ECO:0000256" key="14">
    <source>
        <dbReference type="ARBA" id="ARBA00045077"/>
    </source>
</evidence>
<dbReference type="Proteomes" id="UP001152607">
    <property type="component" value="Unassembled WGS sequence"/>
</dbReference>
<reference evidence="17" key="1">
    <citation type="submission" date="2023-01" db="EMBL/GenBank/DDBJ databases">
        <authorList>
            <person name="Van Ghelder C."/>
            <person name="Rancurel C."/>
        </authorList>
    </citation>
    <scope>NUCLEOTIDE SEQUENCE</scope>
    <source>
        <strain evidence="17">CNCM I-4278</strain>
    </source>
</reference>
<evidence type="ECO:0000313" key="17">
    <source>
        <dbReference type="EMBL" id="CAI6341169.1"/>
    </source>
</evidence>
<keyword evidence="11" id="KW-0119">Carbohydrate metabolism</keyword>
<evidence type="ECO:0000256" key="4">
    <source>
        <dbReference type="ARBA" id="ARBA00022723"/>
    </source>
</evidence>
<evidence type="ECO:0000256" key="11">
    <source>
        <dbReference type="ARBA" id="ARBA00023277"/>
    </source>
</evidence>
<dbReference type="Pfam" id="PF03443">
    <property type="entry name" value="AA9"/>
    <property type="match status" value="1"/>
</dbReference>
<keyword evidence="10" id="KW-1015">Disulfide bond</keyword>
<keyword evidence="18" id="KW-1185">Reference proteome</keyword>
<keyword evidence="5" id="KW-0732">Signal</keyword>
<dbReference type="InterPro" id="IPR049892">
    <property type="entry name" value="AA9"/>
</dbReference>
<dbReference type="PANTHER" id="PTHR33353:SF10">
    <property type="entry name" value="ENDO-BETA-1,4-GLUCANASE D"/>
    <property type="match status" value="1"/>
</dbReference>
<dbReference type="GO" id="GO:0004497">
    <property type="term" value="F:monooxygenase activity"/>
    <property type="evidence" value="ECO:0007669"/>
    <property type="project" value="UniProtKB-KW"/>
</dbReference>
<evidence type="ECO:0000256" key="12">
    <source>
        <dbReference type="ARBA" id="ARBA00023326"/>
    </source>
</evidence>
<feature type="domain" description="Auxiliary Activity family 9 catalytic" evidence="16">
    <location>
        <begin position="63"/>
        <end position="261"/>
    </location>
</feature>
<proteinExistence type="inferred from homology"/>
<comment type="subcellular location">
    <subcellularLocation>
        <location evidence="2">Secreted</location>
    </subcellularLocation>
</comment>
<protein>
    <recommendedName>
        <fullName evidence="15">lytic cellulose monooxygenase (C4-dehydrogenating)</fullName>
        <ecNumber evidence="15">1.14.99.56</ecNumber>
    </recommendedName>
</protein>
<evidence type="ECO:0000256" key="15">
    <source>
        <dbReference type="ARBA" id="ARBA00047174"/>
    </source>
</evidence>
<evidence type="ECO:0000256" key="13">
    <source>
        <dbReference type="ARBA" id="ARBA00044502"/>
    </source>
</evidence>
<comment type="catalytic activity">
    <reaction evidence="14">
        <text>[(1-&gt;4)-beta-D-glucosyl]n+m + reduced acceptor + O2 = 4-dehydro-beta-D-glucosyl-[(1-&gt;4)-beta-D-glucosyl]n-1 + [(1-&gt;4)-beta-D-glucosyl]m + acceptor + H2O.</text>
        <dbReference type="EC" id="1.14.99.56"/>
    </reaction>
</comment>
<evidence type="ECO:0000259" key="16">
    <source>
        <dbReference type="Pfam" id="PF03443"/>
    </source>
</evidence>
<dbReference type="CDD" id="cd21175">
    <property type="entry name" value="LPMO_AA9"/>
    <property type="match status" value="1"/>
</dbReference>
<keyword evidence="7" id="KW-0560">Oxidoreductase</keyword>
<evidence type="ECO:0000256" key="7">
    <source>
        <dbReference type="ARBA" id="ARBA00023002"/>
    </source>
</evidence>